<dbReference type="Pfam" id="PF13508">
    <property type="entry name" value="Acetyltransf_7"/>
    <property type="match status" value="1"/>
</dbReference>
<dbReference type="InterPro" id="IPR016181">
    <property type="entry name" value="Acyl_CoA_acyltransferase"/>
</dbReference>
<dbReference type="Gene3D" id="3.40.630.30">
    <property type="match status" value="1"/>
</dbReference>
<dbReference type="EMBL" id="CP059735">
    <property type="protein sequence ID" value="WDE01124.1"/>
    <property type="molecule type" value="Genomic_DNA"/>
</dbReference>
<reference evidence="2 3" key="1">
    <citation type="journal article" date="2015" name="Genome Announc.">
        <title>Draft Genome Sequences of Marine Isolates of Thalassomonas viridans and Thalassomonas actiniarum.</title>
        <authorList>
            <person name="Olonade I."/>
            <person name="van Zyl L.J."/>
            <person name="Trindade M."/>
        </authorList>
    </citation>
    <scope>NUCLEOTIDE SEQUENCE [LARGE SCALE GENOMIC DNA]</scope>
    <source>
        <strain evidence="2 3">A5K-106</strain>
    </source>
</reference>
<proteinExistence type="predicted"/>
<dbReference type="InterPro" id="IPR000182">
    <property type="entry name" value="GNAT_dom"/>
</dbReference>
<keyword evidence="3" id="KW-1185">Reference proteome</keyword>
<protein>
    <submittedName>
        <fullName evidence="2">GNAT family N-acetyltransferase</fullName>
    </submittedName>
</protein>
<dbReference type="CDD" id="cd04301">
    <property type="entry name" value="NAT_SF"/>
    <property type="match status" value="1"/>
</dbReference>
<dbReference type="SUPFAM" id="SSF55729">
    <property type="entry name" value="Acyl-CoA N-acyltransferases (Nat)"/>
    <property type="match status" value="1"/>
</dbReference>
<dbReference type="KEGG" id="tact:SG35_011090"/>
<sequence>MTLTEQELKLANLDNLTRLWQAMGTNSQVLSEHKAFLSRSWPYRFWHEQAAVIQGRQVSQPPGKLNNLPTLPGNTVIPVWPSLNGAHKSLEQALIDADYIHSLELLAMALTVSEGIGNKTGKAEKHNEAGELRLITCASQDEIKRWTQIGSGAFGYEIDVKVVQALAEDSKARVILAYEDRQPVATALLFHSHYKNAGITGIHQLGVAEKYRGRGIARRLMSALLTQSAADTDFFCLQASIMGKGLYLSLGFKELFLINNYRKAP</sequence>
<accession>A0AAF0C5L4</accession>
<feature type="domain" description="N-acetyltransferase" evidence="1">
    <location>
        <begin position="133"/>
        <end position="265"/>
    </location>
</feature>
<reference evidence="2 3" key="2">
    <citation type="journal article" date="2022" name="Mar. Drugs">
        <title>Bioassay-Guided Fractionation Leads to the Detection of Cholic Acid Generated by the Rare Thalassomonas sp.</title>
        <authorList>
            <person name="Pheiffer F."/>
            <person name="Schneider Y.K."/>
            <person name="Hansen E.H."/>
            <person name="Andersen J.H."/>
            <person name="Isaksson J."/>
            <person name="Busche T."/>
            <person name="R C."/>
            <person name="Kalinowski J."/>
            <person name="Zyl L.V."/>
            <person name="Trindade M."/>
        </authorList>
    </citation>
    <scope>NUCLEOTIDE SEQUENCE [LARGE SCALE GENOMIC DNA]</scope>
    <source>
        <strain evidence="2 3">A5K-106</strain>
    </source>
</reference>
<dbReference type="PROSITE" id="PS51186">
    <property type="entry name" value="GNAT"/>
    <property type="match status" value="1"/>
</dbReference>
<evidence type="ECO:0000313" key="2">
    <source>
        <dbReference type="EMBL" id="WDE01124.1"/>
    </source>
</evidence>
<dbReference type="RefSeq" id="WP_044831433.1">
    <property type="nucleotide sequence ID" value="NZ_CP059735.1"/>
</dbReference>
<name>A0AAF0C5L4_9GAMM</name>
<organism evidence="2 3">
    <name type="scientific">Thalassomonas actiniarum</name>
    <dbReference type="NCBI Taxonomy" id="485447"/>
    <lineage>
        <taxon>Bacteria</taxon>
        <taxon>Pseudomonadati</taxon>
        <taxon>Pseudomonadota</taxon>
        <taxon>Gammaproteobacteria</taxon>
        <taxon>Alteromonadales</taxon>
        <taxon>Colwelliaceae</taxon>
        <taxon>Thalassomonas</taxon>
    </lineage>
</organism>
<gene>
    <name evidence="2" type="ORF">SG35_011090</name>
</gene>
<evidence type="ECO:0000259" key="1">
    <source>
        <dbReference type="PROSITE" id="PS51186"/>
    </source>
</evidence>
<dbReference type="GO" id="GO:0016747">
    <property type="term" value="F:acyltransferase activity, transferring groups other than amino-acyl groups"/>
    <property type="evidence" value="ECO:0007669"/>
    <property type="project" value="InterPro"/>
</dbReference>
<dbReference type="Proteomes" id="UP000032568">
    <property type="component" value="Chromosome"/>
</dbReference>
<evidence type="ECO:0000313" key="3">
    <source>
        <dbReference type="Proteomes" id="UP000032568"/>
    </source>
</evidence>
<dbReference type="AlphaFoldDB" id="A0AAF0C5L4"/>